<dbReference type="Pfam" id="PF03372">
    <property type="entry name" value="Exo_endo_phos"/>
    <property type="match status" value="1"/>
</dbReference>
<accession>A0A9R0J2L1</accession>
<dbReference type="RefSeq" id="XP_021858845.2">
    <property type="nucleotide sequence ID" value="XM_022003153.2"/>
</dbReference>
<evidence type="ECO:0000259" key="1">
    <source>
        <dbReference type="Pfam" id="PF03372"/>
    </source>
</evidence>
<dbReference type="AlphaFoldDB" id="A0A9R0J2L1"/>
<reference evidence="3" key="2">
    <citation type="submission" date="2025-08" db="UniProtKB">
        <authorList>
            <consortium name="RefSeq"/>
        </authorList>
    </citation>
    <scope>IDENTIFICATION</scope>
    <source>
        <tissue evidence="3">Leaf</tissue>
    </source>
</reference>
<protein>
    <recommendedName>
        <fullName evidence="1">Endonuclease/exonuclease/phosphatase domain-containing protein</fullName>
    </recommendedName>
</protein>
<reference evidence="2" key="1">
    <citation type="journal article" date="2021" name="Nat. Commun.">
        <title>Genomic analyses provide insights into spinach domestication and the genetic basis of agronomic traits.</title>
        <authorList>
            <person name="Cai X."/>
            <person name="Sun X."/>
            <person name="Xu C."/>
            <person name="Sun H."/>
            <person name="Wang X."/>
            <person name="Ge C."/>
            <person name="Zhang Z."/>
            <person name="Wang Q."/>
            <person name="Fei Z."/>
            <person name="Jiao C."/>
            <person name="Wang Q."/>
        </authorList>
    </citation>
    <scope>NUCLEOTIDE SEQUENCE [LARGE SCALE GENOMIC DNA]</scope>
    <source>
        <strain evidence="2">cv. Varoflay</strain>
    </source>
</reference>
<dbReference type="PANTHER" id="PTHR33710">
    <property type="entry name" value="BNAC02G09200D PROTEIN"/>
    <property type="match status" value="1"/>
</dbReference>
<dbReference type="InterPro" id="IPR005135">
    <property type="entry name" value="Endo/exonuclease/phosphatase"/>
</dbReference>
<name>A0A9R0J2L1_SPIOL</name>
<dbReference type="Proteomes" id="UP000813463">
    <property type="component" value="Chromosome 6"/>
</dbReference>
<dbReference type="KEGG" id="soe:110798023"/>
<dbReference type="InterPro" id="IPR036691">
    <property type="entry name" value="Endo/exonu/phosph_ase_sf"/>
</dbReference>
<evidence type="ECO:0000313" key="3">
    <source>
        <dbReference type="RefSeq" id="XP_021858845.2"/>
    </source>
</evidence>
<sequence>MFWNVRGVNKCAKQRDVKVFLNINRCSLVCLLETKVKAQNLGALYLNLFKGWCFTSNNICHPGGRIILAWNPGEFQVNPIFCSSQLVHCDITLKNGSKFWCSFIYGHNSQTKRLALWKDLCDIADTLTGPWILMGDFNCVLHTGERVGSAVRLSEIQDFQNCVSKCSIEDAKSSGNFYTWNNKQQGDNRVFSKLDRVLINQAWSSQYPNTEVSFRNEAYFDHCPGVITVYPQLAVGRKPFRFFSIWQEDPRYRDIVTSAWNGVYQGTKMFQVVQKLKNVKITLKVLNTEGFGEIEVKEYKASQTLNTLQTALHLNPSDGELADREKVALQEYNLAHKAYLSFLAHKAKVDWVKGGDDNTALFHRSIRQRQIHNTIFSIKDMHGNWTSDPAQVLDAFLEYYK</sequence>
<dbReference type="Gene3D" id="3.60.10.10">
    <property type="entry name" value="Endonuclease/exonuclease/phosphatase"/>
    <property type="match status" value="1"/>
</dbReference>
<organism evidence="2 3">
    <name type="scientific">Spinacia oleracea</name>
    <name type="common">Spinach</name>
    <dbReference type="NCBI Taxonomy" id="3562"/>
    <lineage>
        <taxon>Eukaryota</taxon>
        <taxon>Viridiplantae</taxon>
        <taxon>Streptophyta</taxon>
        <taxon>Embryophyta</taxon>
        <taxon>Tracheophyta</taxon>
        <taxon>Spermatophyta</taxon>
        <taxon>Magnoliopsida</taxon>
        <taxon>eudicotyledons</taxon>
        <taxon>Gunneridae</taxon>
        <taxon>Pentapetalae</taxon>
        <taxon>Caryophyllales</taxon>
        <taxon>Chenopodiaceae</taxon>
        <taxon>Chenopodioideae</taxon>
        <taxon>Anserineae</taxon>
        <taxon>Spinacia</taxon>
    </lineage>
</organism>
<dbReference type="GeneID" id="110798023"/>
<gene>
    <name evidence="3" type="primary">LOC110798023</name>
</gene>
<proteinExistence type="predicted"/>
<evidence type="ECO:0000313" key="2">
    <source>
        <dbReference type="Proteomes" id="UP000813463"/>
    </source>
</evidence>
<keyword evidence="2" id="KW-1185">Reference proteome</keyword>
<dbReference type="PANTHER" id="PTHR33710:SF81">
    <property type="entry name" value="ENDONUCLEASE_EXONUCLEASE_PHOSPHATASE DOMAIN-CONTAINING PROTEIN"/>
    <property type="match status" value="1"/>
</dbReference>
<feature type="domain" description="Endonuclease/exonuclease/phosphatase" evidence="1">
    <location>
        <begin position="1"/>
        <end position="204"/>
    </location>
</feature>
<dbReference type="SUPFAM" id="SSF56219">
    <property type="entry name" value="DNase I-like"/>
    <property type="match status" value="1"/>
</dbReference>